<keyword evidence="2" id="KW-0808">Transferase</keyword>
<dbReference type="PANTHER" id="PTHR22916:SF3">
    <property type="entry name" value="UDP-GLCNAC:BETAGAL BETA-1,3-N-ACETYLGLUCOSAMINYLTRANSFERASE-LIKE PROTEIN 1"/>
    <property type="match status" value="1"/>
</dbReference>
<protein>
    <submittedName>
        <fullName evidence="2">Glycosyltransferase family 2 protein</fullName>
        <ecNumber evidence="2">2.4.-.-</ecNumber>
    </submittedName>
</protein>
<gene>
    <name evidence="2" type="ORF">QTN47_19320</name>
</gene>
<dbReference type="Gene3D" id="3.90.550.10">
    <property type="entry name" value="Spore Coat Polysaccharide Biosynthesis Protein SpsA, Chain A"/>
    <property type="match status" value="1"/>
</dbReference>
<organism evidence="2 3">
    <name type="scientific">Danxiaibacter flavus</name>
    <dbReference type="NCBI Taxonomy" id="3049108"/>
    <lineage>
        <taxon>Bacteria</taxon>
        <taxon>Pseudomonadati</taxon>
        <taxon>Bacteroidota</taxon>
        <taxon>Chitinophagia</taxon>
        <taxon>Chitinophagales</taxon>
        <taxon>Chitinophagaceae</taxon>
        <taxon>Danxiaibacter</taxon>
    </lineage>
</organism>
<proteinExistence type="predicted"/>
<feature type="domain" description="Glycosyltransferase 2-like" evidence="1">
    <location>
        <begin position="5"/>
        <end position="124"/>
    </location>
</feature>
<sequence>MNGYSIVICCYNSSKRLPVTLKHIAALKVPATLPCELLIIDNASNDDTKSVALTEWSKYDSNIGLRIIEETELGLSHARKKGFSEARYDYIICCDDDNWLAEDYLEVTKSVFEKEKNIGVLGGNGELVSETPPPGWVYYTKGFAIGRQESKSGPVVNKRVYGAGAIIYKPAYDKIVSAGFANLLTDRMGNTLTSGGDYEICSAIALAGYEIWYEERLTFKHYFPVERLSLKYYQKLMKESVSCLTTLDAYTALFYKGDGYTRYGFTYYIAKHVYHFFKELLRFCLRWVTAKPDTDYGVFVRMRITFYYLRATGLLFNMHKIYLNTKKLNRFKRSLHPNHVPIVQSKHAMV</sequence>
<dbReference type="InterPro" id="IPR001173">
    <property type="entry name" value="Glyco_trans_2-like"/>
</dbReference>
<evidence type="ECO:0000313" key="2">
    <source>
        <dbReference type="EMBL" id="MEX6689664.1"/>
    </source>
</evidence>
<dbReference type="EC" id="2.4.-.-" evidence="2"/>
<accession>A0ABV3ZIE4</accession>
<dbReference type="PANTHER" id="PTHR22916">
    <property type="entry name" value="GLYCOSYLTRANSFERASE"/>
    <property type="match status" value="1"/>
</dbReference>
<dbReference type="Proteomes" id="UP001560573">
    <property type="component" value="Unassembled WGS sequence"/>
</dbReference>
<keyword evidence="2" id="KW-0328">Glycosyltransferase</keyword>
<dbReference type="RefSeq" id="WP_369331071.1">
    <property type="nucleotide sequence ID" value="NZ_JAULBC010000006.1"/>
</dbReference>
<dbReference type="GO" id="GO:0016757">
    <property type="term" value="F:glycosyltransferase activity"/>
    <property type="evidence" value="ECO:0007669"/>
    <property type="project" value="UniProtKB-KW"/>
</dbReference>
<keyword evidence="3" id="KW-1185">Reference proteome</keyword>
<evidence type="ECO:0000313" key="3">
    <source>
        <dbReference type="Proteomes" id="UP001560573"/>
    </source>
</evidence>
<dbReference type="SUPFAM" id="SSF53448">
    <property type="entry name" value="Nucleotide-diphospho-sugar transferases"/>
    <property type="match status" value="1"/>
</dbReference>
<dbReference type="Pfam" id="PF00535">
    <property type="entry name" value="Glycos_transf_2"/>
    <property type="match status" value="1"/>
</dbReference>
<dbReference type="EMBL" id="JAULBC010000006">
    <property type="protein sequence ID" value="MEX6689664.1"/>
    <property type="molecule type" value="Genomic_DNA"/>
</dbReference>
<reference evidence="2 3" key="1">
    <citation type="submission" date="2023-07" db="EMBL/GenBank/DDBJ databases">
        <authorList>
            <person name="Lian W.-H."/>
        </authorList>
    </citation>
    <scope>NUCLEOTIDE SEQUENCE [LARGE SCALE GENOMIC DNA]</scope>
    <source>
        <strain evidence="2 3">SYSU DXS3180</strain>
    </source>
</reference>
<evidence type="ECO:0000259" key="1">
    <source>
        <dbReference type="Pfam" id="PF00535"/>
    </source>
</evidence>
<name>A0ABV3ZIE4_9BACT</name>
<comment type="caution">
    <text evidence="2">The sequence shown here is derived from an EMBL/GenBank/DDBJ whole genome shotgun (WGS) entry which is preliminary data.</text>
</comment>
<dbReference type="CDD" id="cd00761">
    <property type="entry name" value="Glyco_tranf_GTA_type"/>
    <property type="match status" value="1"/>
</dbReference>
<dbReference type="InterPro" id="IPR029044">
    <property type="entry name" value="Nucleotide-diphossugar_trans"/>
</dbReference>